<accession>A0A0D8XIT9</accession>
<evidence type="ECO:0000256" key="1">
    <source>
        <dbReference type="SAM" id="Coils"/>
    </source>
</evidence>
<gene>
    <name evidence="2" type="ORF">DICVIV_09390</name>
</gene>
<feature type="coiled-coil region" evidence="1">
    <location>
        <begin position="238"/>
        <end position="265"/>
    </location>
</feature>
<dbReference type="STRING" id="29172.A0A0D8XIT9"/>
<dbReference type="OrthoDB" id="5868016at2759"/>
<organism evidence="2 3">
    <name type="scientific">Dictyocaulus viviparus</name>
    <name type="common">Bovine lungworm</name>
    <dbReference type="NCBI Taxonomy" id="29172"/>
    <lineage>
        <taxon>Eukaryota</taxon>
        <taxon>Metazoa</taxon>
        <taxon>Ecdysozoa</taxon>
        <taxon>Nematoda</taxon>
        <taxon>Chromadorea</taxon>
        <taxon>Rhabditida</taxon>
        <taxon>Rhabditina</taxon>
        <taxon>Rhabditomorpha</taxon>
        <taxon>Strongyloidea</taxon>
        <taxon>Metastrongylidae</taxon>
        <taxon>Dictyocaulus</taxon>
    </lineage>
</organism>
<evidence type="ECO:0000313" key="3">
    <source>
        <dbReference type="Proteomes" id="UP000053766"/>
    </source>
</evidence>
<dbReference type="Proteomes" id="UP000053766">
    <property type="component" value="Unassembled WGS sequence"/>
</dbReference>
<dbReference type="EMBL" id="KN716462">
    <property type="protein sequence ID" value="KJH44570.1"/>
    <property type="molecule type" value="Genomic_DNA"/>
</dbReference>
<name>A0A0D8XIT9_DICVI</name>
<evidence type="ECO:0000313" key="2">
    <source>
        <dbReference type="EMBL" id="KJH44570.1"/>
    </source>
</evidence>
<dbReference type="AlphaFoldDB" id="A0A0D8XIT9"/>
<proteinExistence type="predicted"/>
<keyword evidence="1" id="KW-0175">Coiled coil</keyword>
<sequence>MISIAANEKITSELSPTVQSTGRISCRVVRPSSRFVNSDFVSPLRNKKLSRTTNVPEMVSIDTCGVDVNIETERSDRCDDESEGDHSTSVVKEGGFSTHIVQPGTSKPTLTEVPHHIMETRRRSKGKKTHGVKIRLKIFNFGNFPRVRVVEDTNYGKVEGEISTTVSEPMPKKKTPVKKYISPWSRYKPSVKPVLGNVYYSDGSVEKLGVSVNAVMDRLLAEVCQDGITRHSAIVNKREKRKRNIEKARQRVHRLKEERAAREAQGYVTVTAKSTRLCHAIYK</sequence>
<reference evidence="2 3" key="1">
    <citation type="submission" date="2013-11" db="EMBL/GenBank/DDBJ databases">
        <title>Draft genome of the bovine lungworm Dictyocaulus viviparus.</title>
        <authorList>
            <person name="Mitreva M."/>
        </authorList>
    </citation>
    <scope>NUCLEOTIDE SEQUENCE [LARGE SCALE GENOMIC DNA]</scope>
    <source>
        <strain evidence="2 3">HannoverDv2000</strain>
    </source>
</reference>
<reference evidence="3" key="2">
    <citation type="journal article" date="2016" name="Sci. Rep.">
        <title>Dictyocaulus viviparus genome, variome and transcriptome elucidate lungworm biology and support future intervention.</title>
        <authorList>
            <person name="McNulty S.N."/>
            <person name="Strube C."/>
            <person name="Rosa B.A."/>
            <person name="Martin J.C."/>
            <person name="Tyagi R."/>
            <person name="Choi Y.J."/>
            <person name="Wang Q."/>
            <person name="Hallsworth Pepin K."/>
            <person name="Zhang X."/>
            <person name="Ozersky P."/>
            <person name="Wilson R.K."/>
            <person name="Sternberg P.W."/>
            <person name="Gasser R.B."/>
            <person name="Mitreva M."/>
        </authorList>
    </citation>
    <scope>NUCLEOTIDE SEQUENCE [LARGE SCALE GENOMIC DNA]</scope>
    <source>
        <strain evidence="3">HannoverDv2000</strain>
    </source>
</reference>
<keyword evidence="3" id="KW-1185">Reference proteome</keyword>
<protein>
    <submittedName>
        <fullName evidence="2">Uncharacterized protein</fullName>
    </submittedName>
</protein>